<dbReference type="OrthoDB" id="1304917at2759"/>
<sequence>MKLEVSHPQRKPTKLMFPFSILPPHLNTEILSRLSVNSVLEIRFVSKSCLAFTFTPEFIMAHLSVSANHKLLLRFNQLNYNLKECSLTSLLYSSVLEASDLNYPMKTSF</sequence>
<keyword evidence="3" id="KW-1185">Reference proteome</keyword>
<dbReference type="EMBL" id="JACXVP010000009">
    <property type="protein sequence ID" value="KAG5587026.1"/>
    <property type="molecule type" value="Genomic_DNA"/>
</dbReference>
<dbReference type="Pfam" id="PF00646">
    <property type="entry name" value="F-box"/>
    <property type="match status" value="1"/>
</dbReference>
<protein>
    <recommendedName>
        <fullName evidence="1">F-box domain-containing protein</fullName>
    </recommendedName>
</protein>
<dbReference type="Proteomes" id="UP000824120">
    <property type="component" value="Chromosome 9"/>
</dbReference>
<name>A0A9J5XH59_SOLCO</name>
<comment type="caution">
    <text evidence="2">The sequence shown here is derived from an EMBL/GenBank/DDBJ whole genome shotgun (WGS) entry which is preliminary data.</text>
</comment>
<accession>A0A9J5XH59</accession>
<proteinExistence type="predicted"/>
<dbReference type="SUPFAM" id="SSF81383">
    <property type="entry name" value="F-box domain"/>
    <property type="match status" value="1"/>
</dbReference>
<evidence type="ECO:0000313" key="3">
    <source>
        <dbReference type="Proteomes" id="UP000824120"/>
    </source>
</evidence>
<dbReference type="InterPro" id="IPR036047">
    <property type="entry name" value="F-box-like_dom_sf"/>
</dbReference>
<evidence type="ECO:0000313" key="2">
    <source>
        <dbReference type="EMBL" id="KAG5587026.1"/>
    </source>
</evidence>
<dbReference type="AlphaFoldDB" id="A0A9J5XH59"/>
<feature type="domain" description="F-box" evidence="1">
    <location>
        <begin position="19"/>
        <end position="50"/>
    </location>
</feature>
<evidence type="ECO:0000259" key="1">
    <source>
        <dbReference type="Pfam" id="PF00646"/>
    </source>
</evidence>
<reference evidence="2 3" key="1">
    <citation type="submission" date="2020-09" db="EMBL/GenBank/DDBJ databases">
        <title>De no assembly of potato wild relative species, Solanum commersonii.</title>
        <authorList>
            <person name="Cho K."/>
        </authorList>
    </citation>
    <scope>NUCLEOTIDE SEQUENCE [LARGE SCALE GENOMIC DNA]</scope>
    <source>
        <strain evidence="2">LZ3.2</strain>
        <tissue evidence="2">Leaf</tissue>
    </source>
</reference>
<dbReference type="InterPro" id="IPR001810">
    <property type="entry name" value="F-box_dom"/>
</dbReference>
<gene>
    <name evidence="2" type="ORF">H5410_047460</name>
</gene>
<organism evidence="2 3">
    <name type="scientific">Solanum commersonii</name>
    <name type="common">Commerson's wild potato</name>
    <name type="synonym">Commerson's nightshade</name>
    <dbReference type="NCBI Taxonomy" id="4109"/>
    <lineage>
        <taxon>Eukaryota</taxon>
        <taxon>Viridiplantae</taxon>
        <taxon>Streptophyta</taxon>
        <taxon>Embryophyta</taxon>
        <taxon>Tracheophyta</taxon>
        <taxon>Spermatophyta</taxon>
        <taxon>Magnoliopsida</taxon>
        <taxon>eudicotyledons</taxon>
        <taxon>Gunneridae</taxon>
        <taxon>Pentapetalae</taxon>
        <taxon>asterids</taxon>
        <taxon>lamiids</taxon>
        <taxon>Solanales</taxon>
        <taxon>Solanaceae</taxon>
        <taxon>Solanoideae</taxon>
        <taxon>Solaneae</taxon>
        <taxon>Solanum</taxon>
    </lineage>
</organism>